<organism evidence="3 4">
    <name type="scientific">Rhodococcus oryzae</name>
    <dbReference type="NCBI Taxonomy" id="2571143"/>
    <lineage>
        <taxon>Bacteria</taxon>
        <taxon>Bacillati</taxon>
        <taxon>Actinomycetota</taxon>
        <taxon>Actinomycetes</taxon>
        <taxon>Mycobacteriales</taxon>
        <taxon>Nocardiaceae</taxon>
        <taxon>Rhodococcus</taxon>
    </lineage>
</organism>
<dbReference type="EMBL" id="SUMD01000011">
    <property type="protein sequence ID" value="TJZ75357.1"/>
    <property type="molecule type" value="Genomic_DNA"/>
</dbReference>
<proteinExistence type="predicted"/>
<accession>A0ABY2RF65</accession>
<dbReference type="InterPro" id="IPR003870">
    <property type="entry name" value="DUF222"/>
</dbReference>
<evidence type="ECO:0000313" key="4">
    <source>
        <dbReference type="Proteomes" id="UP000305109"/>
    </source>
</evidence>
<comment type="caution">
    <text evidence="3">The sequence shown here is derived from an EMBL/GenBank/DDBJ whole genome shotgun (WGS) entry which is preliminary data.</text>
</comment>
<dbReference type="Proteomes" id="UP000305109">
    <property type="component" value="Unassembled WGS sequence"/>
</dbReference>
<evidence type="ECO:0000256" key="1">
    <source>
        <dbReference type="SAM" id="MobiDB-lite"/>
    </source>
</evidence>
<keyword evidence="4" id="KW-1185">Reference proteome</keyword>
<evidence type="ECO:0000259" key="2">
    <source>
        <dbReference type="Pfam" id="PF02720"/>
    </source>
</evidence>
<feature type="domain" description="DUF222" evidence="2">
    <location>
        <begin position="26"/>
        <end position="120"/>
    </location>
</feature>
<gene>
    <name evidence="3" type="ORF">FCG67_20385</name>
</gene>
<reference evidence="3 4" key="1">
    <citation type="submission" date="2019-04" db="EMBL/GenBank/DDBJ databases">
        <title>Rhodococcus oryzae sp. nov., a novel actinomycete isolated from rhizosphere soil of rice (Oryza sativa L.).</title>
        <authorList>
            <person name="Li C."/>
        </authorList>
    </citation>
    <scope>NUCLEOTIDE SEQUENCE [LARGE SCALE GENOMIC DNA]</scope>
    <source>
        <strain evidence="3 4">NEAU-CX67</strain>
    </source>
</reference>
<feature type="compositionally biased region" description="Low complexity" evidence="1">
    <location>
        <begin position="177"/>
        <end position="186"/>
    </location>
</feature>
<protein>
    <submittedName>
        <fullName evidence="3">DUF222 domain-containing protein</fullName>
    </submittedName>
</protein>
<evidence type="ECO:0000313" key="3">
    <source>
        <dbReference type="EMBL" id="TJZ75357.1"/>
    </source>
</evidence>
<feature type="region of interest" description="Disordered" evidence="1">
    <location>
        <begin position="154"/>
        <end position="209"/>
    </location>
</feature>
<dbReference type="Pfam" id="PF02720">
    <property type="entry name" value="DUF222"/>
    <property type="match status" value="1"/>
</dbReference>
<sequence>MHLAELLDRPQDVVAWQIGERELVALLPELSTRIRQLEALRVRLAQEAAFRGAVTLTGASSAEGWLAESSKLTPGHAKRVMSLGADLDRFPDVKASFENGDIDSEQARSIIGLLLKVPDYTSDIKNSANGGDFDDPAAECASQCTTYLLTNGARENAEDTRRWPRCSNPTTRHHPTTRTTSSTSSSPPAPPVADCASRDTSTRPPANNS</sequence>
<name>A0ABY2RF65_9NOCA</name>